<feature type="domain" description="V-SNARE coiled-coil homology" evidence="5">
    <location>
        <begin position="87"/>
        <end position="147"/>
    </location>
</feature>
<gene>
    <name evidence="6" type="ORF">SPARVUS_LOCUS7962987</name>
</gene>
<dbReference type="Pfam" id="PF00957">
    <property type="entry name" value="Synaptobrevin"/>
    <property type="match status" value="1"/>
</dbReference>
<comment type="subcellular location">
    <subcellularLocation>
        <location evidence="2">Endomembrane system</location>
        <topology evidence="2">Single-pass type IV membrane protein</topology>
    </subcellularLocation>
</comment>
<comment type="similarity">
    <text evidence="1">Belongs to the synaptobrevin family.</text>
</comment>
<dbReference type="PANTHER" id="PTHR45701">
    <property type="entry name" value="SYNAPTOBREVIN FAMILY MEMBER"/>
    <property type="match status" value="1"/>
</dbReference>
<evidence type="ECO:0000256" key="1">
    <source>
        <dbReference type="ARBA" id="ARBA00008025"/>
    </source>
</evidence>
<evidence type="ECO:0000313" key="7">
    <source>
        <dbReference type="Proteomes" id="UP001162483"/>
    </source>
</evidence>
<name>A0ABN9DPA2_9NEOB</name>
<dbReference type="PROSITE" id="PS50892">
    <property type="entry name" value="V_SNARE"/>
    <property type="match status" value="1"/>
</dbReference>
<dbReference type="InterPro" id="IPR042855">
    <property type="entry name" value="V_SNARE_CC"/>
</dbReference>
<evidence type="ECO:0000256" key="3">
    <source>
        <dbReference type="PROSITE-ProRule" id="PRU00290"/>
    </source>
</evidence>
<evidence type="ECO:0000256" key="2">
    <source>
        <dbReference type="ARBA" id="ARBA00046280"/>
    </source>
</evidence>
<evidence type="ECO:0000313" key="6">
    <source>
        <dbReference type="EMBL" id="CAI9574450.1"/>
    </source>
</evidence>
<protein>
    <recommendedName>
        <fullName evidence="5">V-SNARE coiled-coil homology domain-containing protein</fullName>
    </recommendedName>
</protein>
<feature type="non-terminal residue" evidence="6">
    <location>
        <position position="1"/>
    </location>
</feature>
<sequence>PADEITVICSNVCSPGSIWAPGPAPDVSGAAVQTVSVTSMHGYKTAAAPMQETADTAEDMSSSTAASKNAPGSAPSEPGSDVYTYQRMELTQAQIDEVLSIMNTNVDKVLDRNGKISKLEATAEELHAGAKQFQTNTSELRKKPLWKNSKVRDMGGSKVLDMGGSKMLDMGGSKVCDIWGSKVCDIWGSKVCDMGGSKVCDMGGQQGV</sequence>
<dbReference type="SUPFAM" id="SSF58038">
    <property type="entry name" value="SNARE fusion complex"/>
    <property type="match status" value="1"/>
</dbReference>
<proteinExistence type="inferred from homology"/>
<organism evidence="6 7">
    <name type="scientific">Staurois parvus</name>
    <dbReference type="NCBI Taxonomy" id="386267"/>
    <lineage>
        <taxon>Eukaryota</taxon>
        <taxon>Metazoa</taxon>
        <taxon>Chordata</taxon>
        <taxon>Craniata</taxon>
        <taxon>Vertebrata</taxon>
        <taxon>Euteleostomi</taxon>
        <taxon>Amphibia</taxon>
        <taxon>Batrachia</taxon>
        <taxon>Anura</taxon>
        <taxon>Neobatrachia</taxon>
        <taxon>Ranoidea</taxon>
        <taxon>Ranidae</taxon>
        <taxon>Staurois</taxon>
    </lineage>
</organism>
<dbReference type="InterPro" id="IPR001388">
    <property type="entry name" value="Synaptobrevin-like"/>
</dbReference>
<dbReference type="PRINTS" id="PR00219">
    <property type="entry name" value="SYNAPTOBREVN"/>
</dbReference>
<evidence type="ECO:0000256" key="4">
    <source>
        <dbReference type="SAM" id="MobiDB-lite"/>
    </source>
</evidence>
<dbReference type="InterPro" id="IPR016444">
    <property type="entry name" value="Synaptobrevin/VAMP"/>
</dbReference>
<evidence type="ECO:0000259" key="5">
    <source>
        <dbReference type="PROSITE" id="PS50892"/>
    </source>
</evidence>
<feature type="region of interest" description="Disordered" evidence="4">
    <location>
        <begin position="53"/>
        <end position="81"/>
    </location>
</feature>
<reference evidence="6" key="1">
    <citation type="submission" date="2023-05" db="EMBL/GenBank/DDBJ databases">
        <authorList>
            <person name="Stuckert A."/>
        </authorList>
    </citation>
    <scope>NUCLEOTIDE SEQUENCE</scope>
</reference>
<keyword evidence="7" id="KW-1185">Reference proteome</keyword>
<comment type="caution">
    <text evidence="6">The sequence shown here is derived from an EMBL/GenBank/DDBJ whole genome shotgun (WGS) entry which is preliminary data.</text>
</comment>
<dbReference type="Gene3D" id="1.20.5.110">
    <property type="match status" value="1"/>
</dbReference>
<dbReference type="Proteomes" id="UP001162483">
    <property type="component" value="Unassembled WGS sequence"/>
</dbReference>
<dbReference type="EMBL" id="CATNWA010014661">
    <property type="protein sequence ID" value="CAI9574450.1"/>
    <property type="molecule type" value="Genomic_DNA"/>
</dbReference>
<accession>A0ABN9DPA2</accession>
<keyword evidence="3" id="KW-0175">Coiled coil</keyword>